<dbReference type="RefSeq" id="WP_152211514.1">
    <property type="nucleotide sequence ID" value="NZ_WFLN01000004.1"/>
</dbReference>
<sequence>MLKYFLVLLKCIFIIIFLVTCKKPDQTYYTINQVRAVGVVVQTSALSTGANNFQSTSSQQFPIRPNCSAGSTEFDIVVISPTNEIPTLTINNLKLLPIGNYYLASGGGSRGLPNGTNGTSIAMTNIFTSATATPTTVFTSPYRLTVFKYIVDCANIGTNLSNSFTQISDIPAFQLSYTVSSGTSSDQGFYTFYTLPDNNDSFWNTSPVNVTLSSNKISSLTTGLAITNNPIQFSSISPAANSVLNGNSSSSISVGVTIPSVPFPRDPNNTNFQAKTRIQWYVTNGSLSLDTSSSTDWNPESNAGTTVGGFVVVRDLLGGVDFKVFGPFTTQ</sequence>
<dbReference type="EMBL" id="WFLN01000004">
    <property type="protein sequence ID" value="KAB8033428.1"/>
    <property type="molecule type" value="Genomic_DNA"/>
</dbReference>
<evidence type="ECO:0000313" key="2">
    <source>
        <dbReference type="Proteomes" id="UP000442694"/>
    </source>
</evidence>
<reference evidence="1 2" key="1">
    <citation type="submission" date="2019-10" db="EMBL/GenBank/DDBJ databases">
        <title>New genus of Silvanigrellaceae.</title>
        <authorList>
            <person name="Pitt A."/>
            <person name="Hahn M.W."/>
        </authorList>
    </citation>
    <scope>NUCLEOTIDE SEQUENCE [LARGE SCALE GENOMIC DNA]</scope>
    <source>
        <strain evidence="1 2">33A1-SZDP</strain>
    </source>
</reference>
<name>A0A833N308_9BACT</name>
<gene>
    <name evidence="1" type="ORF">GCL57_01630</name>
</gene>
<protein>
    <submittedName>
        <fullName evidence="1">Uncharacterized protein</fullName>
    </submittedName>
</protein>
<comment type="caution">
    <text evidence="1">The sequence shown here is derived from an EMBL/GenBank/DDBJ whole genome shotgun (WGS) entry which is preliminary data.</text>
</comment>
<accession>A0A833N308</accession>
<dbReference type="Proteomes" id="UP000442694">
    <property type="component" value="Unassembled WGS sequence"/>
</dbReference>
<organism evidence="1 2">
    <name type="scientific">Fluviispira multicolorata</name>
    <dbReference type="NCBI Taxonomy" id="2654512"/>
    <lineage>
        <taxon>Bacteria</taxon>
        <taxon>Pseudomonadati</taxon>
        <taxon>Bdellovibrionota</taxon>
        <taxon>Oligoflexia</taxon>
        <taxon>Silvanigrellales</taxon>
        <taxon>Silvanigrellaceae</taxon>
        <taxon>Fluviispira</taxon>
    </lineage>
</organism>
<dbReference type="AlphaFoldDB" id="A0A833N308"/>
<keyword evidence="2" id="KW-1185">Reference proteome</keyword>
<evidence type="ECO:0000313" key="1">
    <source>
        <dbReference type="EMBL" id="KAB8033428.1"/>
    </source>
</evidence>
<proteinExistence type="predicted"/>